<dbReference type="GO" id="GO:0140359">
    <property type="term" value="F:ABC-type transporter activity"/>
    <property type="evidence" value="ECO:0007669"/>
    <property type="project" value="InterPro"/>
</dbReference>
<dbReference type="Proteomes" id="UP000192257">
    <property type="component" value="Unassembled WGS sequence"/>
</dbReference>
<dbReference type="Gene3D" id="3.40.50.300">
    <property type="entry name" value="P-loop containing nucleotide triphosphate hydrolases"/>
    <property type="match status" value="2"/>
</dbReference>
<dbReference type="Pfam" id="PF12698">
    <property type="entry name" value="ABC2_membrane_3"/>
    <property type="match status" value="2"/>
</dbReference>
<comment type="caution">
    <text evidence="10">The sequence shown here is derived from an EMBL/GenBank/DDBJ whole genome shotgun (WGS) entry which is preliminary data.</text>
</comment>
<dbReference type="GO" id="GO:0016020">
    <property type="term" value="C:membrane"/>
    <property type="evidence" value="ECO:0007669"/>
    <property type="project" value="UniProtKB-SubCell"/>
</dbReference>
<accession>A0A1X0NUI6</accession>
<feature type="region of interest" description="Disordered" evidence="7">
    <location>
        <begin position="907"/>
        <end position="928"/>
    </location>
</feature>
<evidence type="ECO:0000256" key="8">
    <source>
        <dbReference type="SAM" id="Phobius"/>
    </source>
</evidence>
<feature type="transmembrane region" description="Helical" evidence="8">
    <location>
        <begin position="705"/>
        <end position="721"/>
    </location>
</feature>
<feature type="transmembrane region" description="Helical" evidence="8">
    <location>
        <begin position="668"/>
        <end position="693"/>
    </location>
</feature>
<dbReference type="EMBL" id="NBCO01000017">
    <property type="protein sequence ID" value="ORC88374.1"/>
    <property type="molecule type" value="Genomic_DNA"/>
</dbReference>
<dbReference type="SMART" id="SM00382">
    <property type="entry name" value="AAA"/>
    <property type="match status" value="2"/>
</dbReference>
<dbReference type="InterPro" id="IPR013525">
    <property type="entry name" value="ABC2_TM"/>
</dbReference>
<evidence type="ECO:0000313" key="11">
    <source>
        <dbReference type="Proteomes" id="UP000192257"/>
    </source>
</evidence>
<dbReference type="InterPro" id="IPR017871">
    <property type="entry name" value="ABC_transporter-like_CS"/>
</dbReference>
<keyword evidence="4" id="KW-0067">ATP-binding</keyword>
<organism evidence="10 11">
    <name type="scientific">Trypanosoma theileri</name>
    <dbReference type="NCBI Taxonomy" id="67003"/>
    <lineage>
        <taxon>Eukaryota</taxon>
        <taxon>Discoba</taxon>
        <taxon>Euglenozoa</taxon>
        <taxon>Kinetoplastea</taxon>
        <taxon>Metakinetoplastina</taxon>
        <taxon>Trypanosomatida</taxon>
        <taxon>Trypanosomatidae</taxon>
        <taxon>Trypanosoma</taxon>
    </lineage>
</organism>
<dbReference type="GO" id="GO:0005524">
    <property type="term" value="F:ATP binding"/>
    <property type="evidence" value="ECO:0007669"/>
    <property type="project" value="UniProtKB-KW"/>
</dbReference>
<evidence type="ECO:0000259" key="9">
    <source>
        <dbReference type="PROSITE" id="PS50893"/>
    </source>
</evidence>
<keyword evidence="6 8" id="KW-0472">Membrane</keyword>
<keyword evidence="2 8" id="KW-0812">Transmembrane</keyword>
<sequence>MLNGAGSTITQDHALYDSPAAHSGGVDKKYSHHAWRFAVQVSVLLWKECLHHVRRPWKLLLGLLLPALVVVLFGYAVILSPTAWIEPFVYTHTPEVTPHAVIPNESLIQLVWEKDMESVTNWRYVFDELNMTSFFIDYAVMVATLRRATNSLYEYDSVEWKTEEVSQTLLSNRYAAMPFKVPTLDAYINMIDAASVHIGKLGMKFTMVMDPLLYFIFHFGKLAFTVKNDKDLNLITAGVRLVEYLNVTTKSFKNTVLCPSQPVLAGNTSCLFHSVREVSKALSQQQQQHSKREETLWAIIQLEKISVHPTEFRYTIFINETLLQSSQTIEAFPQGLGKDYAMYAYNGVLTLQYELNTYFNSLAKHPGKRRNLSLTSLVDGICSTVQTTNNATQDMFEQPEETERQEYIKNASEEKPIQVLRSEPFLDVNAIYKPCLYEVDAFCSDSNDTTSLLKCLEDNSSKDNFSKICLAALKFVNKCLPLSSECQKINPYLLLTTNSSLLPQCATSLSSGCTEEDFINEVKQTKNVLKCSEDLKNVCYPGTASILFQCMGYPKEVAATLTNECRTVLESFLPCLDEYWSICPMGKLGKNGSIPYACLYNNKRIFSTKCQDTKFVKSILPSLFSQKAIREEIPASMYYCREVHDIHKTLQNSVVVEAFPANGYTQQMFFLTGGPFLGLVIAVAYYFPFVSTIQSIVHERESWKYKYLIIIGTHPLAIFLSKFLSNFIGSIMISLITTLSIVCFVDIPSSEVYSLLYMYSLSISALGMCLGQLIPSERMATLITPFIVFLFVTPALVGDQTSELKGASMLLPQTVLAKAFSQHTRVVQADFVEAVQTPSILQPLWILFGLTLFYSVIAILLEYIFLPNSPLERMLRRFTVWLRKMMNRLIRYGNRHAVRYYEGEEMSSRGGPLVSLEEEEEKNKNSRKSVIRESNLEFNIGGISNDPNKTLGREEHMDMVDISSERMSREEVGIANGETLASFMSPHPQESQVRRSSGITPKVPKSWRSTITARNLYTVSLAKHMQLQLPSADFYQNQLNCVVGGDTSGNSLLLEILMGWSDITRGEVKVDGRDIYLGNDADIGICLAKTVLWENLTVMENIRFIQMLKGRTSDYEELRKEASILFSALQLVSVTRELAHRLSSGMARKLAVAMALAGGSRTLLLDEPTLSTDPSSRTEIWHLLSQNAAGRCIVVSTSDVEEVDTFADHVTVLFGGGVTLAGTPEYIRQKLKGGWVVTVCRAVTTRVSVIIDRVLSIVPEAKVVSSVGREVSFRLTKNLTEDALNNLLTELQQTREAGLITNIIVSDIRLSEAFVQLTRVLDLQESQRGDVQTTTDENTAANGDYIMMPSSTGETAETLDPLNNNNNNNTSDAESQRNIPGLREDFEYLKNKRFITTYRAIVYYRALEAIFTPFYGLLLLMLPLVMIFFALSSLGATFSNRELSEIAVLNWQLSSNPSISFYSDFGKDSSPYEMLPNLLQDKMIPGTNSLFTNITHYGNLSKNDRSSVFMDRFLRENTTLQSFHFGAFVMQGPIITSSDETKYPAVFPWLTDVVLCNTSFPLSVPAYVEILTMMRLWVAENNTKGIISASLGPLGSIEEKEKEKKSISPLTTVDVINTLLLVLPFSFYGTRMVSGLVQQRYSGLLQVFRTSSLRPLAYWAANFTYDMLSFTILAFLVVSTYIFAGVNIDNNNNNGTSFFLIFGLIIVFGCGIISLSYLLSKCFDNPLSAQSTITGIGIFTGFSFLIASSAVRFLPSNPLTSEVKESNEVYSLWMRFLPHYYLGETFLSYSMRSVSYSSEVPPIFRVQPLLIFPLLFILLVIYESLIEMNVRIFIRDKIYLVIGKNIKRFGIYLRQFLNKDNTLLVEDSKVYRWEDPSGLIVCEDTSITNEREKGYTADGLHVEELWKLRHDVYALQNITVNVENETLVVVGINGSGKTTLLKCIVGDILPSYGSIFVNGSCCTGQNLSRLKANSDMGYSAESLIFEDSSMTPYLFLNIMADLRLMKCNATRKKHILYLLRTLGIYPYMHYGMRDLSLSLQRRVGLAAALIGYPSILLLDDVTSSLDPLSRRRVWAAIKSAPNGTAVVMSTRTPDDVEMLGDRVLLLDEGMMRYIGTPAEWREGYKKGFYVSIDVSRSHEPWTQRRPNYTGEEEEILCNFFSHYWNESILVESQPFHFVFHIPFYTYTKEELTEAEVMHTSNDSIPNTGKSSPHRNTVKSILATLIKGRNEDWLVEALHEEDANNNNSMRESRYSITVSETTIKHTAMTALGESISFQRSAQNLYNRSVYVPPRDCSASI</sequence>
<keyword evidence="11" id="KW-1185">Reference proteome</keyword>
<feature type="transmembrane region" description="Helical" evidence="8">
    <location>
        <begin position="727"/>
        <end position="745"/>
    </location>
</feature>
<feature type="domain" description="ABC transporter" evidence="9">
    <location>
        <begin position="1011"/>
        <end position="1240"/>
    </location>
</feature>
<dbReference type="PANTHER" id="PTHR19229:SF265">
    <property type="match status" value="1"/>
</dbReference>
<gene>
    <name evidence="10" type="ORF">TM35_000172460</name>
</gene>
<dbReference type="OrthoDB" id="10255969at2759"/>
<dbReference type="InterPro" id="IPR003439">
    <property type="entry name" value="ABC_transporter-like_ATP-bd"/>
</dbReference>
<dbReference type="VEuPathDB" id="TriTrypDB:TM35_000172460"/>
<dbReference type="SUPFAM" id="SSF52540">
    <property type="entry name" value="P-loop containing nucleoside triphosphate hydrolases"/>
    <property type="match status" value="2"/>
</dbReference>
<feature type="transmembrane region" description="Helical" evidence="8">
    <location>
        <begin position="780"/>
        <end position="798"/>
    </location>
</feature>
<feature type="transmembrane region" description="Helical" evidence="8">
    <location>
        <begin position="1667"/>
        <end position="1686"/>
    </location>
</feature>
<reference evidence="10 11" key="1">
    <citation type="submission" date="2017-03" db="EMBL/GenBank/DDBJ databases">
        <title>An alternative strategy for trypanosome survival in the mammalian bloodstream revealed through genome and transcriptome analysis of the ubiquitous bovine parasite Trypanosoma (Megatrypanum) theileri.</title>
        <authorList>
            <person name="Kelly S."/>
            <person name="Ivens A."/>
            <person name="Mott A."/>
            <person name="O'Neill E."/>
            <person name="Emms D."/>
            <person name="Macleod O."/>
            <person name="Voorheis P."/>
            <person name="Matthews J."/>
            <person name="Matthews K."/>
            <person name="Carrington M."/>
        </authorList>
    </citation>
    <scope>NUCLEOTIDE SEQUENCE [LARGE SCALE GENOMIC DNA]</scope>
    <source>
        <strain evidence="10">Edinburgh</strain>
    </source>
</reference>
<dbReference type="PROSITE" id="PS50893">
    <property type="entry name" value="ABC_TRANSPORTER_2"/>
    <property type="match status" value="2"/>
</dbReference>
<proteinExistence type="predicted"/>
<evidence type="ECO:0000256" key="2">
    <source>
        <dbReference type="ARBA" id="ARBA00022692"/>
    </source>
</evidence>
<evidence type="ECO:0000256" key="4">
    <source>
        <dbReference type="ARBA" id="ARBA00022840"/>
    </source>
</evidence>
<evidence type="ECO:0000256" key="7">
    <source>
        <dbReference type="SAM" id="MobiDB-lite"/>
    </source>
</evidence>
<evidence type="ECO:0000256" key="5">
    <source>
        <dbReference type="ARBA" id="ARBA00022989"/>
    </source>
</evidence>
<dbReference type="PROSITE" id="PS00211">
    <property type="entry name" value="ABC_TRANSPORTER_1"/>
    <property type="match status" value="1"/>
</dbReference>
<feature type="region of interest" description="Disordered" evidence="7">
    <location>
        <begin position="1353"/>
        <end position="1377"/>
    </location>
</feature>
<feature type="domain" description="ABC transporter" evidence="9">
    <location>
        <begin position="1900"/>
        <end position="2133"/>
    </location>
</feature>
<feature type="transmembrane region" description="Helical" evidence="8">
    <location>
        <begin position="1803"/>
        <end position="1822"/>
    </location>
</feature>
<dbReference type="InterPro" id="IPR027417">
    <property type="entry name" value="P-loop_NTPase"/>
</dbReference>
<evidence type="ECO:0000256" key="6">
    <source>
        <dbReference type="ARBA" id="ARBA00023136"/>
    </source>
</evidence>
<feature type="transmembrane region" description="Helical" evidence="8">
    <location>
        <begin position="752"/>
        <end position="774"/>
    </location>
</feature>
<dbReference type="GeneID" id="39986105"/>
<evidence type="ECO:0000256" key="3">
    <source>
        <dbReference type="ARBA" id="ARBA00022741"/>
    </source>
</evidence>
<dbReference type="RefSeq" id="XP_028882440.1">
    <property type="nucleotide sequence ID" value="XM_029026325.1"/>
</dbReference>
<dbReference type="PANTHER" id="PTHR19229">
    <property type="entry name" value="ATP-BINDING CASSETTE TRANSPORTER SUBFAMILY A ABCA"/>
    <property type="match status" value="1"/>
</dbReference>
<keyword evidence="5 8" id="KW-1133">Transmembrane helix</keyword>
<dbReference type="InterPro" id="IPR026082">
    <property type="entry name" value="ABCA"/>
</dbReference>
<feature type="transmembrane region" description="Helical" evidence="8">
    <location>
        <begin position="844"/>
        <end position="866"/>
    </location>
</feature>
<feature type="transmembrane region" description="Helical" evidence="8">
    <location>
        <begin position="59"/>
        <end position="78"/>
    </location>
</feature>
<keyword evidence="3" id="KW-0547">Nucleotide-binding</keyword>
<feature type="transmembrane region" description="Helical" evidence="8">
    <location>
        <begin position="1698"/>
        <end position="1719"/>
    </location>
</feature>
<feature type="transmembrane region" description="Helical" evidence="8">
    <location>
        <begin position="1731"/>
        <end position="1751"/>
    </location>
</feature>
<dbReference type="Pfam" id="PF00005">
    <property type="entry name" value="ABC_tran"/>
    <property type="match status" value="2"/>
</dbReference>
<feature type="transmembrane region" description="Helical" evidence="8">
    <location>
        <begin position="2015"/>
        <end position="2032"/>
    </location>
</feature>
<evidence type="ECO:0000313" key="10">
    <source>
        <dbReference type="EMBL" id="ORC88374.1"/>
    </source>
</evidence>
<dbReference type="GO" id="GO:0016887">
    <property type="term" value="F:ATP hydrolysis activity"/>
    <property type="evidence" value="ECO:0007669"/>
    <property type="project" value="InterPro"/>
</dbReference>
<feature type="transmembrane region" description="Helical" evidence="8">
    <location>
        <begin position="1414"/>
        <end position="1434"/>
    </location>
</feature>
<comment type="subcellular location">
    <subcellularLocation>
        <location evidence="1">Membrane</location>
        <topology evidence="1">Multi-pass membrane protein</topology>
    </subcellularLocation>
</comment>
<protein>
    <submittedName>
        <fullName evidence="10">Putative ABC transporter</fullName>
    </submittedName>
</protein>
<evidence type="ECO:0000256" key="1">
    <source>
        <dbReference type="ARBA" id="ARBA00004141"/>
    </source>
</evidence>
<name>A0A1X0NUI6_9TRYP</name>
<dbReference type="InterPro" id="IPR003593">
    <property type="entry name" value="AAA+_ATPase"/>
</dbReference>